<evidence type="ECO:0000313" key="3">
    <source>
        <dbReference type="Proteomes" id="UP001431209"/>
    </source>
</evidence>
<sequence length="179" mass="20212">MFVGADVAPGSIGTPSEYDVQILQKTITIQKSTIEMLIEENNNLKNMMANLTAQTNLNKSRVHHVYSASPKYHSILHGVPNEQQSYTEYETYDTYDSYLSDVHSDASGPQTPMDAPSPALDLKLELEKSGIRLNHSRIWVPPTDTRKKKKSKRDSMKQDLSRLCDRVRDALCLSAQRSQ</sequence>
<organism evidence="2 3">
    <name type="scientific">Acrasis kona</name>
    <dbReference type="NCBI Taxonomy" id="1008807"/>
    <lineage>
        <taxon>Eukaryota</taxon>
        <taxon>Discoba</taxon>
        <taxon>Heterolobosea</taxon>
        <taxon>Tetramitia</taxon>
        <taxon>Eutetramitia</taxon>
        <taxon>Acrasidae</taxon>
        <taxon>Acrasis</taxon>
    </lineage>
</organism>
<proteinExistence type="predicted"/>
<dbReference type="AlphaFoldDB" id="A0AAW2ZEV1"/>
<feature type="region of interest" description="Disordered" evidence="1">
    <location>
        <begin position="141"/>
        <end position="160"/>
    </location>
</feature>
<evidence type="ECO:0000313" key="2">
    <source>
        <dbReference type="EMBL" id="KAL0487184.1"/>
    </source>
</evidence>
<accession>A0AAW2ZEV1</accession>
<protein>
    <submittedName>
        <fullName evidence="2">RsmG</fullName>
    </submittedName>
</protein>
<keyword evidence="3" id="KW-1185">Reference proteome</keyword>
<comment type="caution">
    <text evidence="2">The sequence shown here is derived from an EMBL/GenBank/DDBJ whole genome shotgun (WGS) entry which is preliminary data.</text>
</comment>
<dbReference type="Proteomes" id="UP001431209">
    <property type="component" value="Unassembled WGS sequence"/>
</dbReference>
<evidence type="ECO:0000256" key="1">
    <source>
        <dbReference type="SAM" id="MobiDB-lite"/>
    </source>
</evidence>
<gene>
    <name evidence="2" type="ORF">AKO1_001012</name>
</gene>
<dbReference type="EMBL" id="JAOPGA020001314">
    <property type="protein sequence ID" value="KAL0487184.1"/>
    <property type="molecule type" value="Genomic_DNA"/>
</dbReference>
<name>A0AAW2ZEV1_9EUKA</name>
<reference evidence="2 3" key="1">
    <citation type="submission" date="2024-03" db="EMBL/GenBank/DDBJ databases">
        <title>The Acrasis kona genome and developmental transcriptomes reveal deep origins of eukaryotic multicellular pathways.</title>
        <authorList>
            <person name="Sheikh S."/>
            <person name="Fu C.-J."/>
            <person name="Brown M.W."/>
            <person name="Baldauf S.L."/>
        </authorList>
    </citation>
    <scope>NUCLEOTIDE SEQUENCE [LARGE SCALE GENOMIC DNA]</scope>
    <source>
        <strain evidence="2 3">ATCC MYA-3509</strain>
    </source>
</reference>